<dbReference type="EMBL" id="CAXITT010001025">
    <property type="protein sequence ID" value="CAL1547618.1"/>
    <property type="molecule type" value="Genomic_DNA"/>
</dbReference>
<sequence>MSLTMLFYALMCVAALPWGGMACFDECTQKFIQEMGPFNDNRTANTSDMATSTNASQVTANFCRLMSSQVECLNRAMSTCPVERKALVQSMLNMFILPDYQRTCATTNTMPNDTQTLSSFGVVPMHYNNNGVVPTSGRTLLVCTQKVKACQAEFNQTFSYFVTNRNMTALCQSLKQYTLCFVDLLSSECSHLVPRHLVYNMQKQHGGMCSEDAQANTQTMIECTNKTIKCYTLFNSTFTPAAKDYNLKVMCSTIDEYTKCMQNVSTTNECVQFTAQSLASIAQLKTRHNAYCGDDNGQTALRCVESVQACYGTFNRTFFPALHASNLTRLCRSLNTFTSCVSRLSPTCSQQLGGLLRSIQVLKLQYRDKCHPSTLLLSTCTQVANCTNSFMGDFTSLPTSAGLCGSVGEYFQCVSKSLEVCKLPQSTTEVDFGALGTLMQDYCERISSNRKLLRCPAFVQCSTAITVSFSPTVKSMYEGSTWCTFMQLNIGCAEHALQSSGCFLEDDVTLKKYVTEVDRLRMTTCEKGVTDSGYLTRDLIGYRGAGSTCHRSLTTPLISIMMMAVAYSAL</sequence>
<dbReference type="Proteomes" id="UP001497497">
    <property type="component" value="Unassembled WGS sequence"/>
</dbReference>
<protein>
    <submittedName>
        <fullName evidence="2">Uncharacterized protein</fullName>
    </submittedName>
</protein>
<evidence type="ECO:0000313" key="3">
    <source>
        <dbReference type="Proteomes" id="UP001497497"/>
    </source>
</evidence>
<feature type="signal peptide" evidence="1">
    <location>
        <begin position="1"/>
        <end position="22"/>
    </location>
</feature>
<comment type="caution">
    <text evidence="2">The sequence shown here is derived from an EMBL/GenBank/DDBJ whole genome shotgun (WGS) entry which is preliminary data.</text>
</comment>
<proteinExistence type="predicted"/>
<reference evidence="2 3" key="1">
    <citation type="submission" date="2024-04" db="EMBL/GenBank/DDBJ databases">
        <authorList>
            <consortium name="Genoscope - CEA"/>
            <person name="William W."/>
        </authorList>
    </citation>
    <scope>NUCLEOTIDE SEQUENCE [LARGE SCALE GENOMIC DNA]</scope>
</reference>
<keyword evidence="1" id="KW-0732">Signal</keyword>
<accession>A0AAV2IKD6</accession>
<feature type="chain" id="PRO_5043987952" evidence="1">
    <location>
        <begin position="23"/>
        <end position="570"/>
    </location>
</feature>
<evidence type="ECO:0000313" key="2">
    <source>
        <dbReference type="EMBL" id="CAL1547618.1"/>
    </source>
</evidence>
<keyword evidence="3" id="KW-1185">Reference proteome</keyword>
<gene>
    <name evidence="2" type="ORF">GSLYS_00020935001</name>
</gene>
<evidence type="ECO:0000256" key="1">
    <source>
        <dbReference type="SAM" id="SignalP"/>
    </source>
</evidence>
<name>A0AAV2IKD6_LYMST</name>
<organism evidence="2 3">
    <name type="scientific">Lymnaea stagnalis</name>
    <name type="common">Great pond snail</name>
    <name type="synonym">Helix stagnalis</name>
    <dbReference type="NCBI Taxonomy" id="6523"/>
    <lineage>
        <taxon>Eukaryota</taxon>
        <taxon>Metazoa</taxon>
        <taxon>Spiralia</taxon>
        <taxon>Lophotrochozoa</taxon>
        <taxon>Mollusca</taxon>
        <taxon>Gastropoda</taxon>
        <taxon>Heterobranchia</taxon>
        <taxon>Euthyneura</taxon>
        <taxon>Panpulmonata</taxon>
        <taxon>Hygrophila</taxon>
        <taxon>Lymnaeoidea</taxon>
        <taxon>Lymnaeidae</taxon>
        <taxon>Lymnaea</taxon>
    </lineage>
</organism>
<dbReference type="AlphaFoldDB" id="A0AAV2IKD6"/>